<dbReference type="RefSeq" id="WP_073154675.1">
    <property type="nucleotide sequence ID" value="NZ_FQVL01000005.1"/>
</dbReference>
<feature type="transmembrane region" description="Helical" evidence="1">
    <location>
        <begin position="7"/>
        <end position="30"/>
    </location>
</feature>
<dbReference type="AlphaFoldDB" id="A0A1M4XKF0"/>
<proteinExistence type="predicted"/>
<accession>A0A1M4XKF0</accession>
<reference evidence="2 3" key="1">
    <citation type="submission" date="2016-11" db="EMBL/GenBank/DDBJ databases">
        <authorList>
            <person name="Jaros S."/>
            <person name="Januszkiewicz K."/>
            <person name="Wedrychowicz H."/>
        </authorList>
    </citation>
    <scope>NUCLEOTIDE SEQUENCE [LARGE SCALE GENOMIC DNA]</scope>
    <source>
        <strain evidence="2 3">DSM 44666</strain>
    </source>
</reference>
<feature type="transmembrane region" description="Helical" evidence="1">
    <location>
        <begin position="168"/>
        <end position="186"/>
    </location>
</feature>
<feature type="transmembrane region" description="Helical" evidence="1">
    <location>
        <begin position="42"/>
        <end position="61"/>
    </location>
</feature>
<keyword evidence="3" id="KW-1185">Reference proteome</keyword>
<keyword evidence="1" id="KW-1133">Transmembrane helix</keyword>
<dbReference type="Proteomes" id="UP000184476">
    <property type="component" value="Unassembled WGS sequence"/>
</dbReference>
<sequence>MTNFKRVNHILFGSTLILATLFKILSTFLWQNGEYGVYGSTWALVSDALWIPAYIALFGLLKAKMPYYANIGLFIAILGCVGGVTFGFEGLYTAALYLSNHYTLQAHDHFPTAFNVTLFWLGPLYPISLFILSIVLIWKKITPWWIGLMWTIAAIGFPISRIPPRIELFAHVVDILMFVPAIYITWKYFYRSQETLDSEIT</sequence>
<gene>
    <name evidence="2" type="ORF">SAMN05444392_10549</name>
</gene>
<dbReference type="OrthoDB" id="946604at2"/>
<organism evidence="2 3">
    <name type="scientific">Seinonella peptonophila</name>
    <dbReference type="NCBI Taxonomy" id="112248"/>
    <lineage>
        <taxon>Bacteria</taxon>
        <taxon>Bacillati</taxon>
        <taxon>Bacillota</taxon>
        <taxon>Bacilli</taxon>
        <taxon>Bacillales</taxon>
        <taxon>Thermoactinomycetaceae</taxon>
        <taxon>Seinonella</taxon>
    </lineage>
</organism>
<feature type="transmembrane region" description="Helical" evidence="1">
    <location>
        <begin position="118"/>
        <end position="137"/>
    </location>
</feature>
<keyword evidence="1" id="KW-0812">Transmembrane</keyword>
<evidence type="ECO:0000313" key="2">
    <source>
        <dbReference type="EMBL" id="SHE93979.1"/>
    </source>
</evidence>
<keyword evidence="1" id="KW-0472">Membrane</keyword>
<evidence type="ECO:0000313" key="3">
    <source>
        <dbReference type="Proteomes" id="UP000184476"/>
    </source>
</evidence>
<dbReference type="EMBL" id="FQVL01000005">
    <property type="protein sequence ID" value="SHE93979.1"/>
    <property type="molecule type" value="Genomic_DNA"/>
</dbReference>
<protein>
    <submittedName>
        <fullName evidence="2">Uncharacterized protein</fullName>
    </submittedName>
</protein>
<dbReference type="STRING" id="112248.SAMN05444392_10549"/>
<feature type="transmembrane region" description="Helical" evidence="1">
    <location>
        <begin position="144"/>
        <end position="162"/>
    </location>
</feature>
<evidence type="ECO:0000256" key="1">
    <source>
        <dbReference type="SAM" id="Phobius"/>
    </source>
</evidence>
<feature type="transmembrane region" description="Helical" evidence="1">
    <location>
        <begin position="73"/>
        <end position="98"/>
    </location>
</feature>
<name>A0A1M4XKF0_9BACL</name>